<organism evidence="1 2">
    <name type="scientific">Serratia symbiotica</name>
    <dbReference type="NCBI Taxonomy" id="138074"/>
    <lineage>
        <taxon>Bacteria</taxon>
        <taxon>Pseudomonadati</taxon>
        <taxon>Pseudomonadota</taxon>
        <taxon>Gammaproteobacteria</taxon>
        <taxon>Enterobacterales</taxon>
        <taxon>Yersiniaceae</taxon>
        <taxon>Serratia</taxon>
    </lineage>
</organism>
<proteinExistence type="predicted"/>
<dbReference type="EMBL" id="CP050855">
    <property type="protein sequence ID" value="QLH62794.1"/>
    <property type="molecule type" value="Genomic_DNA"/>
</dbReference>
<sequence>MAAVEHYLNHGRCLAFTRRTLGYPSDVVLNRWLDERHPAKRRLISGIHKEVKRQAVREFCTRLVPARDIAQKMGVSRRVLYK</sequence>
<reference evidence="1 2" key="1">
    <citation type="journal article" date="2014" name="Genome Announc.">
        <title>Whole-Genome Sequence of Serratia symbiotica Strain CWBI-2.3T, a Free-Living Symbiont of the Black Bean Aphid Aphis fabae.</title>
        <authorList>
            <person name="Foray V."/>
            <person name="Grigorescu A.S."/>
            <person name="Sabri A."/>
            <person name="Haubruge E."/>
            <person name="Lognay G."/>
            <person name="Francis F."/>
            <person name="Fauconnier M.L."/>
            <person name="Hance T."/>
            <person name="Thonart P."/>
        </authorList>
    </citation>
    <scope>NUCLEOTIDE SEQUENCE [LARGE SCALE GENOMIC DNA]</scope>
    <source>
        <strain evidence="1">CWBI-2.3</strain>
    </source>
</reference>
<evidence type="ECO:0000313" key="2">
    <source>
        <dbReference type="Proteomes" id="UP000042738"/>
    </source>
</evidence>
<gene>
    <name evidence="1" type="ORF">SYMBAF_07360</name>
</gene>
<name>A0A7D5SSA8_9GAMM</name>
<evidence type="ECO:0000313" key="1">
    <source>
        <dbReference type="EMBL" id="QLH62794.1"/>
    </source>
</evidence>
<dbReference type="AlphaFoldDB" id="A0A7D5SSA8"/>
<protein>
    <submittedName>
        <fullName evidence="1">Uncharacterized protein</fullName>
    </submittedName>
</protein>
<accession>A0A7D5SSA8</accession>
<dbReference type="Proteomes" id="UP000042738">
    <property type="component" value="Chromosome"/>
</dbReference>